<comment type="caution">
    <text evidence="1">The sequence shown here is derived from an EMBL/GenBank/DDBJ whole genome shotgun (WGS) entry which is preliminary data.</text>
</comment>
<accession>K6ZT99</accession>
<evidence type="ECO:0000313" key="1">
    <source>
        <dbReference type="EMBL" id="GAC26540.1"/>
    </source>
</evidence>
<reference evidence="1 2" key="1">
    <citation type="journal article" date="2017" name="Antonie Van Leeuwenhoek">
        <title>Rhizobium rhizosphaerae sp. nov., a novel species isolated from rice rhizosphere.</title>
        <authorList>
            <person name="Zhao J.J."/>
            <person name="Zhang J."/>
            <person name="Zhang R.J."/>
            <person name="Zhang C.W."/>
            <person name="Yin H.Q."/>
            <person name="Zhang X.X."/>
        </authorList>
    </citation>
    <scope>NUCLEOTIDE SEQUENCE [LARGE SCALE GENOMIC DNA]</scope>
    <source>
        <strain evidence="1 2">KMM 241</strain>
    </source>
</reference>
<evidence type="ECO:0000313" key="2">
    <source>
        <dbReference type="Proteomes" id="UP000006263"/>
    </source>
</evidence>
<name>K6ZT99_9ALTE</name>
<sequence>MPALLFITISSEIENNSKHLPTKNLSVVKLCRRNLLSKALEQNSLF</sequence>
<dbReference type="AlphaFoldDB" id="K6ZT99"/>
<dbReference type="EMBL" id="BAEP01000079">
    <property type="protein sequence ID" value="GAC26540.1"/>
    <property type="molecule type" value="Genomic_DNA"/>
</dbReference>
<dbReference type="Proteomes" id="UP000006263">
    <property type="component" value="Unassembled WGS sequence"/>
</dbReference>
<proteinExistence type="predicted"/>
<protein>
    <submittedName>
        <fullName evidence="1">Uncharacterized protein</fullName>
    </submittedName>
</protein>
<gene>
    <name evidence="1" type="ORF">GMES_4269</name>
</gene>
<organism evidence="1 2">
    <name type="scientific">Paraglaciecola mesophila KMM 241</name>
    <dbReference type="NCBI Taxonomy" id="1128912"/>
    <lineage>
        <taxon>Bacteria</taxon>
        <taxon>Pseudomonadati</taxon>
        <taxon>Pseudomonadota</taxon>
        <taxon>Gammaproteobacteria</taxon>
        <taxon>Alteromonadales</taxon>
        <taxon>Alteromonadaceae</taxon>
        <taxon>Paraglaciecola</taxon>
    </lineage>
</organism>